<organism evidence="2">
    <name type="scientific">marine sediment metagenome</name>
    <dbReference type="NCBI Taxonomy" id="412755"/>
    <lineage>
        <taxon>unclassified sequences</taxon>
        <taxon>metagenomes</taxon>
        <taxon>ecological metagenomes</taxon>
    </lineage>
</organism>
<sequence length="136" mass="16272">MMDINIINYVLLFIYLGLLSAAFFALILDIRRRREPSYVQQLSYINDIYVNEYFNRQEISKIIPIKDEKINNLKKLREFIRENLKPKNNESEEKARRRSIEKSMIKDNWQNIFAYNVSRCIQRIGIMVLLGIIPAE</sequence>
<feature type="transmembrane region" description="Helical" evidence="1">
    <location>
        <begin position="6"/>
        <end position="28"/>
    </location>
</feature>
<dbReference type="EMBL" id="BARU01045065">
    <property type="protein sequence ID" value="GAH84226.1"/>
    <property type="molecule type" value="Genomic_DNA"/>
</dbReference>
<keyword evidence="1" id="KW-1133">Transmembrane helix</keyword>
<gene>
    <name evidence="2" type="ORF">S03H2_68524</name>
</gene>
<evidence type="ECO:0000256" key="1">
    <source>
        <dbReference type="SAM" id="Phobius"/>
    </source>
</evidence>
<comment type="caution">
    <text evidence="2">The sequence shown here is derived from an EMBL/GenBank/DDBJ whole genome shotgun (WGS) entry which is preliminary data.</text>
</comment>
<keyword evidence="1" id="KW-0472">Membrane</keyword>
<proteinExistence type="predicted"/>
<accession>X1IP43</accession>
<evidence type="ECO:0000313" key="2">
    <source>
        <dbReference type="EMBL" id="GAH84226.1"/>
    </source>
</evidence>
<keyword evidence="1" id="KW-0812">Transmembrane</keyword>
<feature type="non-terminal residue" evidence="2">
    <location>
        <position position="136"/>
    </location>
</feature>
<dbReference type="AlphaFoldDB" id="X1IP43"/>
<reference evidence="2" key="1">
    <citation type="journal article" date="2014" name="Front. Microbiol.">
        <title>High frequency of phylogenetically diverse reductive dehalogenase-homologous genes in deep subseafloor sedimentary metagenomes.</title>
        <authorList>
            <person name="Kawai M."/>
            <person name="Futagami T."/>
            <person name="Toyoda A."/>
            <person name="Takaki Y."/>
            <person name="Nishi S."/>
            <person name="Hori S."/>
            <person name="Arai W."/>
            <person name="Tsubouchi T."/>
            <person name="Morono Y."/>
            <person name="Uchiyama I."/>
            <person name="Ito T."/>
            <person name="Fujiyama A."/>
            <person name="Inagaki F."/>
            <person name="Takami H."/>
        </authorList>
    </citation>
    <scope>NUCLEOTIDE SEQUENCE</scope>
    <source>
        <strain evidence="2">Expedition CK06-06</strain>
    </source>
</reference>
<name>X1IP43_9ZZZZ</name>
<protein>
    <submittedName>
        <fullName evidence="2">Uncharacterized protein</fullName>
    </submittedName>
</protein>